<dbReference type="EMBL" id="JACGCM010000696">
    <property type="protein sequence ID" value="KAF6168420.1"/>
    <property type="molecule type" value="Genomic_DNA"/>
</dbReference>
<keyword evidence="1" id="KW-0472">Membrane</keyword>
<keyword evidence="1" id="KW-0812">Transmembrane</keyword>
<accession>A0A7J7NN22</accession>
<proteinExistence type="predicted"/>
<comment type="caution">
    <text evidence="2">The sequence shown here is derived from an EMBL/GenBank/DDBJ whole genome shotgun (WGS) entry which is preliminary data.</text>
</comment>
<protein>
    <submittedName>
        <fullName evidence="2">Uncharacterized protein</fullName>
    </submittedName>
</protein>
<dbReference type="AlphaFoldDB" id="A0A7J7NN22"/>
<dbReference type="Proteomes" id="UP000541444">
    <property type="component" value="Unassembled WGS sequence"/>
</dbReference>
<evidence type="ECO:0000313" key="2">
    <source>
        <dbReference type="EMBL" id="KAF6168420.1"/>
    </source>
</evidence>
<organism evidence="2 3">
    <name type="scientific">Kingdonia uniflora</name>
    <dbReference type="NCBI Taxonomy" id="39325"/>
    <lineage>
        <taxon>Eukaryota</taxon>
        <taxon>Viridiplantae</taxon>
        <taxon>Streptophyta</taxon>
        <taxon>Embryophyta</taxon>
        <taxon>Tracheophyta</taxon>
        <taxon>Spermatophyta</taxon>
        <taxon>Magnoliopsida</taxon>
        <taxon>Ranunculales</taxon>
        <taxon>Circaeasteraceae</taxon>
        <taxon>Kingdonia</taxon>
    </lineage>
</organism>
<keyword evidence="1" id="KW-1133">Transmembrane helix</keyword>
<sequence length="133" mass="14874">MIQIKYSLIMNQTLQMDKRCCSLVRNLMQIIIHCMTIAGGIHGGDSLSDVLLINLGYVLLEIMGVIFLANLVNPLPLSRIRADIMSHIKQLVVLLPFGTPSSELQRTLLYYLHIRHMACTLLSTVGLKQSSPK</sequence>
<evidence type="ECO:0000313" key="3">
    <source>
        <dbReference type="Proteomes" id="UP000541444"/>
    </source>
</evidence>
<keyword evidence="3" id="KW-1185">Reference proteome</keyword>
<feature type="transmembrane region" description="Helical" evidence="1">
    <location>
        <begin position="50"/>
        <end position="72"/>
    </location>
</feature>
<gene>
    <name evidence="2" type="ORF">GIB67_004972</name>
</gene>
<reference evidence="2 3" key="1">
    <citation type="journal article" date="2020" name="IScience">
        <title>Genome Sequencing of the Endangered Kingdonia uniflora (Circaeasteraceae, Ranunculales) Reveals Potential Mechanisms of Evolutionary Specialization.</title>
        <authorList>
            <person name="Sun Y."/>
            <person name="Deng T."/>
            <person name="Zhang A."/>
            <person name="Moore M.J."/>
            <person name="Landis J.B."/>
            <person name="Lin N."/>
            <person name="Zhang H."/>
            <person name="Zhang X."/>
            <person name="Huang J."/>
            <person name="Zhang X."/>
            <person name="Sun H."/>
            <person name="Wang H."/>
        </authorList>
    </citation>
    <scope>NUCLEOTIDE SEQUENCE [LARGE SCALE GENOMIC DNA]</scope>
    <source>
        <strain evidence="2">TB1705</strain>
        <tissue evidence="2">Leaf</tissue>
    </source>
</reference>
<evidence type="ECO:0000256" key="1">
    <source>
        <dbReference type="SAM" id="Phobius"/>
    </source>
</evidence>
<name>A0A7J7NN22_9MAGN</name>
<feature type="transmembrane region" description="Helical" evidence="1">
    <location>
        <begin position="23"/>
        <end position="44"/>
    </location>
</feature>